<dbReference type="Proteomes" id="UP001595907">
    <property type="component" value="Unassembled WGS sequence"/>
</dbReference>
<evidence type="ECO:0008006" key="3">
    <source>
        <dbReference type="Google" id="ProtNLM"/>
    </source>
</evidence>
<accession>A0ABV8QRK6</accession>
<sequence>MARFTDKDALEFNMPLPLLKKWDKVMNALWHFLRAYKKVAKDVTVEAVDYTIKYQRGQGKKFTIGVNFTNKKYLSLFVKIDGDNIFEAIIDKIEAFKNEGIVKIVANILQYAEDIKN</sequence>
<proteinExistence type="predicted"/>
<comment type="caution">
    <text evidence="1">The sequence shown here is derived from an EMBL/GenBank/DDBJ whole genome shotgun (WGS) entry which is preliminary data.</text>
</comment>
<name>A0ABV8QRK6_9BACT</name>
<dbReference type="RefSeq" id="WP_379707869.1">
    <property type="nucleotide sequence ID" value="NZ_JBHSCZ010000001.1"/>
</dbReference>
<reference evidence="2" key="1">
    <citation type="journal article" date="2019" name="Int. J. Syst. Evol. Microbiol.">
        <title>The Global Catalogue of Microorganisms (GCM) 10K type strain sequencing project: providing services to taxonomists for standard genome sequencing and annotation.</title>
        <authorList>
            <consortium name="The Broad Institute Genomics Platform"/>
            <consortium name="The Broad Institute Genome Sequencing Center for Infectious Disease"/>
            <person name="Wu L."/>
            <person name="Ma J."/>
        </authorList>
    </citation>
    <scope>NUCLEOTIDE SEQUENCE [LARGE SCALE GENOMIC DNA]</scope>
    <source>
        <strain evidence="2">CECT 8289</strain>
    </source>
</reference>
<evidence type="ECO:0000313" key="2">
    <source>
        <dbReference type="Proteomes" id="UP001595907"/>
    </source>
</evidence>
<organism evidence="1 2">
    <name type="scientific">Ferruginibacter yonginensis</name>
    <dbReference type="NCBI Taxonomy" id="1310416"/>
    <lineage>
        <taxon>Bacteria</taxon>
        <taxon>Pseudomonadati</taxon>
        <taxon>Bacteroidota</taxon>
        <taxon>Chitinophagia</taxon>
        <taxon>Chitinophagales</taxon>
        <taxon>Chitinophagaceae</taxon>
        <taxon>Ferruginibacter</taxon>
    </lineage>
</organism>
<evidence type="ECO:0000313" key="1">
    <source>
        <dbReference type="EMBL" id="MFC4262451.1"/>
    </source>
</evidence>
<gene>
    <name evidence="1" type="ORF">ACFOWM_06165</name>
</gene>
<protein>
    <recommendedName>
        <fullName evidence="3">DUF721 domain-containing protein</fullName>
    </recommendedName>
</protein>
<keyword evidence="2" id="KW-1185">Reference proteome</keyword>
<dbReference type="EMBL" id="JBHSCZ010000001">
    <property type="protein sequence ID" value="MFC4262451.1"/>
    <property type="molecule type" value="Genomic_DNA"/>
</dbReference>